<gene>
    <name evidence="4" type="ORF">ACFQBT_02735</name>
</gene>
<dbReference type="Proteomes" id="UP001596356">
    <property type="component" value="Unassembled WGS sequence"/>
</dbReference>
<dbReference type="EMBL" id="JBHSWJ010000002">
    <property type="protein sequence ID" value="MFC6712818.1"/>
    <property type="molecule type" value="Genomic_DNA"/>
</dbReference>
<evidence type="ECO:0000259" key="3">
    <source>
        <dbReference type="PROSITE" id="PS50977"/>
    </source>
</evidence>
<organism evidence="4 5">
    <name type="scientific">Branchiibius cervicis</name>
    <dbReference type="NCBI Taxonomy" id="908252"/>
    <lineage>
        <taxon>Bacteria</taxon>
        <taxon>Bacillati</taxon>
        <taxon>Actinomycetota</taxon>
        <taxon>Actinomycetes</taxon>
        <taxon>Micrococcales</taxon>
        <taxon>Dermacoccaceae</taxon>
        <taxon>Branchiibius</taxon>
    </lineage>
</organism>
<evidence type="ECO:0000313" key="5">
    <source>
        <dbReference type="Proteomes" id="UP001596356"/>
    </source>
</evidence>
<keyword evidence="5" id="KW-1185">Reference proteome</keyword>
<keyword evidence="1 2" id="KW-0238">DNA-binding</keyword>
<reference evidence="5" key="1">
    <citation type="journal article" date="2019" name="Int. J. Syst. Evol. Microbiol.">
        <title>The Global Catalogue of Microorganisms (GCM) 10K type strain sequencing project: providing services to taxonomists for standard genome sequencing and annotation.</title>
        <authorList>
            <consortium name="The Broad Institute Genomics Platform"/>
            <consortium name="The Broad Institute Genome Sequencing Center for Infectious Disease"/>
            <person name="Wu L."/>
            <person name="Ma J."/>
        </authorList>
    </citation>
    <scope>NUCLEOTIDE SEQUENCE [LARGE SCALE GENOMIC DNA]</scope>
    <source>
        <strain evidence="5">NBRC 106593</strain>
    </source>
</reference>
<dbReference type="Gene3D" id="1.10.357.10">
    <property type="entry name" value="Tetracycline Repressor, domain 2"/>
    <property type="match status" value="1"/>
</dbReference>
<name>A0ABW2APT3_9MICO</name>
<dbReference type="SUPFAM" id="SSF46689">
    <property type="entry name" value="Homeodomain-like"/>
    <property type="match status" value="1"/>
</dbReference>
<dbReference type="InterPro" id="IPR009057">
    <property type="entry name" value="Homeodomain-like_sf"/>
</dbReference>
<sequence length="205" mass="23294">MTTVPAAGRRSPRKDAVRNQGKLLDAAGEVLRTEPSNATMPLIAAKADLATATAYRYYSTLDELLSAYLHRVIASLRDFSHDCPATRTALFEAVATQWLTLLKTYGTAMIQLRARDGFLERLHGRDGVITTVRDAWERPVRSVMREFDVPDDEFEYALFLFNLMFDPRELLDLERVGFSDEEIIRRQTRSYYAALKALAPDQDET</sequence>
<dbReference type="RefSeq" id="WP_377820279.1">
    <property type="nucleotide sequence ID" value="NZ_JBHSWJ010000002.1"/>
</dbReference>
<feature type="domain" description="HTH tetR-type" evidence="3">
    <location>
        <begin position="17"/>
        <end position="76"/>
    </location>
</feature>
<protein>
    <submittedName>
        <fullName evidence="4">TetR/AcrR family transcriptional regulator</fullName>
    </submittedName>
</protein>
<accession>A0ABW2APT3</accession>
<proteinExistence type="predicted"/>
<feature type="DNA-binding region" description="H-T-H motif" evidence="2">
    <location>
        <begin position="39"/>
        <end position="58"/>
    </location>
</feature>
<dbReference type="InterPro" id="IPR001647">
    <property type="entry name" value="HTH_TetR"/>
</dbReference>
<dbReference type="PROSITE" id="PS50977">
    <property type="entry name" value="HTH_TETR_2"/>
    <property type="match status" value="1"/>
</dbReference>
<evidence type="ECO:0000313" key="4">
    <source>
        <dbReference type="EMBL" id="MFC6712818.1"/>
    </source>
</evidence>
<evidence type="ECO:0000256" key="1">
    <source>
        <dbReference type="ARBA" id="ARBA00023125"/>
    </source>
</evidence>
<evidence type="ECO:0000256" key="2">
    <source>
        <dbReference type="PROSITE-ProRule" id="PRU00335"/>
    </source>
</evidence>
<comment type="caution">
    <text evidence="4">The sequence shown here is derived from an EMBL/GenBank/DDBJ whole genome shotgun (WGS) entry which is preliminary data.</text>
</comment>